<accession>A0A1E3PZ75</accession>
<gene>
    <name evidence="9" type="ORF">LIPSTDRAFT_6053</name>
</gene>
<keyword evidence="3" id="KW-0678">Repressor</keyword>
<evidence type="ECO:0000313" key="9">
    <source>
        <dbReference type="EMBL" id="ODQ70598.1"/>
    </source>
</evidence>
<sequence>MTGPATHPSSSRVGASSQQASSSGKRGAGTATAVSTTNTISSINSAVNKPGIPQTEDPNIFVDPLEFEMFPIESLRKYKTSYKLPVPSSISNAGTLLNGPVGKKTYSYKHRTRISKDELAGNVKRHFSAFPVRETEMIAGFLYSAKNQNNAFKLHFPVN</sequence>
<dbReference type="InterPro" id="IPR038291">
    <property type="entry name" value="SAP30_C_sf"/>
</dbReference>
<keyword evidence="5" id="KW-0804">Transcription</keyword>
<evidence type="ECO:0000256" key="1">
    <source>
        <dbReference type="ARBA" id="ARBA00004123"/>
    </source>
</evidence>
<dbReference type="InterPro" id="IPR024145">
    <property type="entry name" value="His_deAcase_SAP30/SAP30L"/>
</dbReference>
<keyword evidence="6" id="KW-0539">Nucleus</keyword>
<comment type="subcellular location">
    <subcellularLocation>
        <location evidence="1">Nucleus</location>
    </subcellularLocation>
</comment>
<proteinExistence type="inferred from homology"/>
<organism evidence="9 10">
    <name type="scientific">Lipomyces starkeyi NRRL Y-11557</name>
    <dbReference type="NCBI Taxonomy" id="675824"/>
    <lineage>
        <taxon>Eukaryota</taxon>
        <taxon>Fungi</taxon>
        <taxon>Dikarya</taxon>
        <taxon>Ascomycota</taxon>
        <taxon>Saccharomycotina</taxon>
        <taxon>Lipomycetes</taxon>
        <taxon>Lipomycetales</taxon>
        <taxon>Lipomycetaceae</taxon>
        <taxon>Lipomyces</taxon>
    </lineage>
</organism>
<dbReference type="GO" id="GO:0005634">
    <property type="term" value="C:nucleus"/>
    <property type="evidence" value="ECO:0007669"/>
    <property type="project" value="UniProtKB-SubCell"/>
</dbReference>
<dbReference type="PANTHER" id="PTHR13286:SF22">
    <property type="entry name" value="PHD-TYPE DOMAIN-CONTAINING PROTEIN"/>
    <property type="match status" value="1"/>
</dbReference>
<evidence type="ECO:0000256" key="5">
    <source>
        <dbReference type="ARBA" id="ARBA00023163"/>
    </source>
</evidence>
<dbReference type="STRING" id="675824.A0A1E3PZ75"/>
<keyword evidence="4" id="KW-0805">Transcription regulation</keyword>
<keyword evidence="10" id="KW-1185">Reference proteome</keyword>
<dbReference type="AlphaFoldDB" id="A0A1E3PZ75"/>
<evidence type="ECO:0000256" key="7">
    <source>
        <dbReference type="SAM" id="MobiDB-lite"/>
    </source>
</evidence>
<evidence type="ECO:0000256" key="3">
    <source>
        <dbReference type="ARBA" id="ARBA00022491"/>
    </source>
</evidence>
<dbReference type="Pfam" id="PF13867">
    <property type="entry name" value="SAP30_Sin3_bdg"/>
    <property type="match status" value="1"/>
</dbReference>
<name>A0A1E3PZ75_LIPST</name>
<dbReference type="EMBL" id="KV454300">
    <property type="protein sequence ID" value="ODQ70598.1"/>
    <property type="molecule type" value="Genomic_DNA"/>
</dbReference>
<reference evidence="9 10" key="1">
    <citation type="journal article" date="2016" name="Proc. Natl. Acad. Sci. U.S.A.">
        <title>Comparative genomics of biotechnologically important yeasts.</title>
        <authorList>
            <person name="Riley R."/>
            <person name="Haridas S."/>
            <person name="Wolfe K.H."/>
            <person name="Lopes M.R."/>
            <person name="Hittinger C.T."/>
            <person name="Goeker M."/>
            <person name="Salamov A.A."/>
            <person name="Wisecaver J.H."/>
            <person name="Long T.M."/>
            <person name="Calvey C.H."/>
            <person name="Aerts A.L."/>
            <person name="Barry K.W."/>
            <person name="Choi C."/>
            <person name="Clum A."/>
            <person name="Coughlan A.Y."/>
            <person name="Deshpande S."/>
            <person name="Douglass A.P."/>
            <person name="Hanson S.J."/>
            <person name="Klenk H.-P."/>
            <person name="LaButti K.M."/>
            <person name="Lapidus A."/>
            <person name="Lindquist E.A."/>
            <person name="Lipzen A.M."/>
            <person name="Meier-Kolthoff J.P."/>
            <person name="Ohm R.A."/>
            <person name="Otillar R.P."/>
            <person name="Pangilinan J.L."/>
            <person name="Peng Y."/>
            <person name="Rokas A."/>
            <person name="Rosa C.A."/>
            <person name="Scheuner C."/>
            <person name="Sibirny A.A."/>
            <person name="Slot J.C."/>
            <person name="Stielow J.B."/>
            <person name="Sun H."/>
            <person name="Kurtzman C.P."/>
            <person name="Blackwell M."/>
            <person name="Grigoriev I.V."/>
            <person name="Jeffries T.W."/>
        </authorList>
    </citation>
    <scope>NUCLEOTIDE SEQUENCE [LARGE SCALE GENOMIC DNA]</scope>
    <source>
        <strain evidence="9 10">NRRL Y-11557</strain>
    </source>
</reference>
<dbReference type="OrthoDB" id="510958at2759"/>
<evidence type="ECO:0000256" key="2">
    <source>
        <dbReference type="ARBA" id="ARBA00006283"/>
    </source>
</evidence>
<feature type="domain" description="Histone deacetylase complex subunit SAP30 Sin3 binding" evidence="8">
    <location>
        <begin position="103"/>
        <end position="146"/>
    </location>
</feature>
<feature type="region of interest" description="Disordered" evidence="7">
    <location>
        <begin position="1"/>
        <end position="37"/>
    </location>
</feature>
<dbReference type="Proteomes" id="UP000094385">
    <property type="component" value="Unassembled WGS sequence"/>
</dbReference>
<evidence type="ECO:0000313" key="10">
    <source>
        <dbReference type="Proteomes" id="UP000094385"/>
    </source>
</evidence>
<feature type="compositionally biased region" description="Low complexity" evidence="7">
    <location>
        <begin position="9"/>
        <end position="37"/>
    </location>
</feature>
<dbReference type="PANTHER" id="PTHR13286">
    <property type="entry name" value="SAP30"/>
    <property type="match status" value="1"/>
</dbReference>
<evidence type="ECO:0000259" key="8">
    <source>
        <dbReference type="Pfam" id="PF13867"/>
    </source>
</evidence>
<comment type="similarity">
    <text evidence="2">Belongs to the SAP30 family.</text>
</comment>
<evidence type="ECO:0000256" key="6">
    <source>
        <dbReference type="ARBA" id="ARBA00023242"/>
    </source>
</evidence>
<evidence type="ECO:0000256" key="4">
    <source>
        <dbReference type="ARBA" id="ARBA00023015"/>
    </source>
</evidence>
<dbReference type="InterPro" id="IPR025718">
    <property type="entry name" value="SAP30_Sin3-bd"/>
</dbReference>
<protein>
    <recommendedName>
        <fullName evidence="8">Histone deacetylase complex subunit SAP30 Sin3 binding domain-containing protein</fullName>
    </recommendedName>
</protein>
<dbReference type="Gene3D" id="6.10.160.20">
    <property type="match status" value="1"/>
</dbReference>